<evidence type="ECO:0000256" key="3">
    <source>
        <dbReference type="ARBA" id="ARBA00022705"/>
    </source>
</evidence>
<dbReference type="GO" id="GO:0003677">
    <property type="term" value="F:DNA binding"/>
    <property type="evidence" value="ECO:0007669"/>
    <property type="project" value="InterPro"/>
</dbReference>
<dbReference type="GO" id="GO:0006271">
    <property type="term" value="P:DNA strand elongation involved in DNA replication"/>
    <property type="evidence" value="ECO:0007669"/>
    <property type="project" value="TreeGrafter"/>
</dbReference>
<dbReference type="Proteomes" id="UP000225706">
    <property type="component" value="Unassembled WGS sequence"/>
</dbReference>
<dbReference type="PANTHER" id="PTHR10416:SF0">
    <property type="entry name" value="DNA POLYMERASE DELTA SUBUNIT 2"/>
    <property type="match status" value="1"/>
</dbReference>
<dbReference type="CDD" id="cd07387">
    <property type="entry name" value="MPP_PolD2_C"/>
    <property type="match status" value="1"/>
</dbReference>
<reference evidence="8" key="1">
    <citation type="journal article" date="2017" name="bioRxiv">
        <title>Comparative analysis of the genomes of Stylophora pistillata and Acropora digitifera provides evidence for extensive differences between species of corals.</title>
        <authorList>
            <person name="Voolstra C.R."/>
            <person name="Li Y."/>
            <person name="Liew Y.J."/>
            <person name="Baumgarten S."/>
            <person name="Zoccola D."/>
            <person name="Flot J.-F."/>
            <person name="Tambutte S."/>
            <person name="Allemand D."/>
            <person name="Aranda M."/>
        </authorList>
    </citation>
    <scope>NUCLEOTIDE SEQUENCE [LARGE SCALE GENOMIC DNA]</scope>
</reference>
<proteinExistence type="inferred from homology"/>
<evidence type="ECO:0000256" key="2">
    <source>
        <dbReference type="ARBA" id="ARBA00006035"/>
    </source>
</evidence>
<evidence type="ECO:0000259" key="5">
    <source>
        <dbReference type="Pfam" id="PF04042"/>
    </source>
</evidence>
<dbReference type="InterPro" id="IPR007185">
    <property type="entry name" value="DNA_pol_a/d/e_bsu"/>
</dbReference>
<evidence type="ECO:0000313" key="7">
    <source>
        <dbReference type="EMBL" id="PFX29503.1"/>
    </source>
</evidence>
<dbReference type="Gene3D" id="3.60.21.50">
    <property type="match status" value="2"/>
</dbReference>
<dbReference type="OrthoDB" id="3763at2759"/>
<name>A0A2B4SK95_STYPI</name>
<feature type="domain" description="DNA polymerase delta subunit OB-fold" evidence="6">
    <location>
        <begin position="59"/>
        <end position="189"/>
    </location>
</feature>
<dbReference type="FunFam" id="3.60.21.50:FF:000002">
    <property type="entry name" value="DNA polymerase delta small subunit"/>
    <property type="match status" value="1"/>
</dbReference>
<organism evidence="7 8">
    <name type="scientific">Stylophora pistillata</name>
    <name type="common">Smooth cauliflower coral</name>
    <dbReference type="NCBI Taxonomy" id="50429"/>
    <lineage>
        <taxon>Eukaryota</taxon>
        <taxon>Metazoa</taxon>
        <taxon>Cnidaria</taxon>
        <taxon>Anthozoa</taxon>
        <taxon>Hexacorallia</taxon>
        <taxon>Scleractinia</taxon>
        <taxon>Astrocoeniina</taxon>
        <taxon>Pocilloporidae</taxon>
        <taxon>Stylophora</taxon>
    </lineage>
</organism>
<evidence type="ECO:0000256" key="4">
    <source>
        <dbReference type="ARBA" id="ARBA00023242"/>
    </source>
</evidence>
<dbReference type="InterPro" id="IPR024826">
    <property type="entry name" value="DNA_pol_delta/II_ssu"/>
</dbReference>
<protein>
    <submittedName>
        <fullName evidence="7">DNA polymerase delta subunit 2</fullName>
    </submittedName>
</protein>
<gene>
    <name evidence="7" type="primary">POLD2</name>
    <name evidence="7" type="ORF">AWC38_SpisGene5698</name>
</gene>
<keyword evidence="3" id="KW-0235">DNA replication</keyword>
<dbReference type="InterPro" id="IPR040663">
    <property type="entry name" value="DNA_pol_D_N"/>
</dbReference>
<evidence type="ECO:0000256" key="1">
    <source>
        <dbReference type="ARBA" id="ARBA00004123"/>
    </source>
</evidence>
<dbReference type="Pfam" id="PF18018">
    <property type="entry name" value="DNA_pol_D_N"/>
    <property type="match status" value="1"/>
</dbReference>
<dbReference type="InterPro" id="IPR041863">
    <property type="entry name" value="PolD2_C"/>
</dbReference>
<feature type="domain" description="DNA polymerase alpha/delta/epsilon subunit B" evidence="5">
    <location>
        <begin position="214"/>
        <end position="427"/>
    </location>
</feature>
<comment type="caution">
    <text evidence="7">The sequence shown here is derived from an EMBL/GenBank/DDBJ whole genome shotgun (WGS) entry which is preliminary data.</text>
</comment>
<dbReference type="Pfam" id="PF04042">
    <property type="entry name" value="DNA_pol_E_B"/>
    <property type="match status" value="1"/>
</dbReference>
<keyword evidence="4" id="KW-0539">Nucleus</keyword>
<sequence>MFSAQKLDIKATELKAGLLLSEPLHDEGPKEEENIERAVCSYSNESERFLLKDRSFSRQYAQIYSVRIMAMSKKLATAARRKWGGTESTFKIKKLSEVKTDEKCFVIGTLFKKMEMKPSILKEISEEHNLMPQPSRERFTEDSDELVIEDETERVSLTGNIQVGTCVTGSLVALCGRTIDSGKFAVEDYCFSGLPYQTVPNLDKHLSKGEDCYVAFISGLGFGDKSQDLLGLQMFSDLVIGELGSVQDQESCSKISRVIIAGNALSHYTVNKDSEAKAKYLTRNTEAGSVEAMKCLDEFLMQLASCVPVDIMPGEFDPANHTVPQQPLHRCMFPQAADYPTFQSVTNPYEAVIGGVRILGTSGQNIQDISKVSTFEDGLDILEHNMIWGHIAPTAPDTLGCYPYYEKDPFILEKCPHVYFVGNQHKYASKVIQDENGQKVLLVTVPAFSSTKTCVMLNLRTLTCHPINFSSFPLTPDVEALSEAKLEI</sequence>
<dbReference type="STRING" id="50429.A0A2B4SK95"/>
<comment type="similarity">
    <text evidence="2">Belongs to the DNA polymerase delta/II small subunit family.</text>
</comment>
<dbReference type="PANTHER" id="PTHR10416">
    <property type="entry name" value="DNA POLYMERASE DELTA SUBUNIT 2"/>
    <property type="match status" value="1"/>
</dbReference>
<comment type="subcellular location">
    <subcellularLocation>
        <location evidence="1">Nucleus</location>
    </subcellularLocation>
</comment>
<dbReference type="AlphaFoldDB" id="A0A2B4SK95"/>
<dbReference type="GO" id="GO:1902969">
    <property type="term" value="P:mitotic DNA replication"/>
    <property type="evidence" value="ECO:0007669"/>
    <property type="project" value="UniProtKB-ARBA"/>
</dbReference>
<evidence type="ECO:0000313" key="8">
    <source>
        <dbReference type="Proteomes" id="UP000225706"/>
    </source>
</evidence>
<dbReference type="GO" id="GO:0043625">
    <property type="term" value="C:delta DNA polymerase complex"/>
    <property type="evidence" value="ECO:0007669"/>
    <property type="project" value="TreeGrafter"/>
</dbReference>
<accession>A0A2B4SK95</accession>
<evidence type="ECO:0000259" key="6">
    <source>
        <dbReference type="Pfam" id="PF18018"/>
    </source>
</evidence>
<dbReference type="EMBL" id="LSMT01000064">
    <property type="protein sequence ID" value="PFX29503.1"/>
    <property type="molecule type" value="Genomic_DNA"/>
</dbReference>
<keyword evidence="8" id="KW-1185">Reference proteome</keyword>